<dbReference type="PANTHER" id="PTHR22854">
    <property type="entry name" value="TRYPTOPHAN BIOSYNTHESIS PROTEIN"/>
    <property type="match status" value="1"/>
</dbReference>
<name>A0ABY8VK76_9CORY</name>
<keyword evidence="8 10" id="KW-0456">Lyase</keyword>
<accession>A0ABY8VK76</accession>
<keyword evidence="5" id="KW-0210">Decarboxylase</keyword>
<reference evidence="10 11" key="1">
    <citation type="submission" date="2023-05" db="EMBL/GenBank/DDBJ databases">
        <title>Corynebacterium suedekumii sp. nov. and Corynebacterium breve sp. nov. isolated from raw cow's milk.</title>
        <authorList>
            <person name="Baer M.K."/>
            <person name="Mehl L."/>
            <person name="Hellmuth R."/>
            <person name="Marke G."/>
            <person name="Lipski A."/>
        </authorList>
    </citation>
    <scope>NUCLEOTIDE SEQUENCE [LARGE SCALE GENOMIC DNA]</scope>
    <source>
        <strain evidence="10 11">LM112</strain>
    </source>
</reference>
<evidence type="ECO:0000313" key="11">
    <source>
        <dbReference type="Proteomes" id="UP001238805"/>
    </source>
</evidence>
<evidence type="ECO:0000256" key="6">
    <source>
        <dbReference type="ARBA" id="ARBA00022822"/>
    </source>
</evidence>
<dbReference type="InterPro" id="IPR013798">
    <property type="entry name" value="Indole-3-glycerol_P_synth_dom"/>
</dbReference>
<keyword evidence="6" id="KW-0822">Tryptophan biosynthesis</keyword>
<comment type="catalytic activity">
    <reaction evidence="1">
        <text>1-(2-carboxyphenylamino)-1-deoxy-D-ribulose 5-phosphate + H(+) = (1S,2R)-1-C-(indol-3-yl)glycerol 3-phosphate + CO2 + H2O</text>
        <dbReference type="Rhea" id="RHEA:23476"/>
        <dbReference type="ChEBI" id="CHEBI:15377"/>
        <dbReference type="ChEBI" id="CHEBI:15378"/>
        <dbReference type="ChEBI" id="CHEBI:16526"/>
        <dbReference type="ChEBI" id="CHEBI:58613"/>
        <dbReference type="ChEBI" id="CHEBI:58866"/>
        <dbReference type="EC" id="4.1.1.48"/>
    </reaction>
</comment>
<dbReference type="SUPFAM" id="SSF51366">
    <property type="entry name" value="Ribulose-phoshate binding barrel"/>
    <property type="match status" value="1"/>
</dbReference>
<dbReference type="Pfam" id="PF00218">
    <property type="entry name" value="IGPS"/>
    <property type="match status" value="1"/>
</dbReference>
<keyword evidence="11" id="KW-1185">Reference proteome</keyword>
<evidence type="ECO:0000256" key="3">
    <source>
        <dbReference type="ARBA" id="ARBA00012362"/>
    </source>
</evidence>
<dbReference type="Proteomes" id="UP001238805">
    <property type="component" value="Chromosome"/>
</dbReference>
<dbReference type="InterPro" id="IPR013785">
    <property type="entry name" value="Aldolase_TIM"/>
</dbReference>
<evidence type="ECO:0000313" key="10">
    <source>
        <dbReference type="EMBL" id="WIM70051.1"/>
    </source>
</evidence>
<evidence type="ECO:0000256" key="2">
    <source>
        <dbReference type="ARBA" id="ARBA00004696"/>
    </source>
</evidence>
<evidence type="ECO:0000259" key="9">
    <source>
        <dbReference type="Pfam" id="PF00218"/>
    </source>
</evidence>
<keyword evidence="4" id="KW-0028">Amino-acid biosynthesis</keyword>
<dbReference type="PANTHER" id="PTHR22854:SF2">
    <property type="entry name" value="INDOLE-3-GLYCEROL-PHOSPHATE SYNTHASE"/>
    <property type="match status" value="1"/>
</dbReference>
<organism evidence="10 11">
    <name type="scientific">Corynebacterium suedekumii</name>
    <dbReference type="NCBI Taxonomy" id="3049801"/>
    <lineage>
        <taxon>Bacteria</taxon>
        <taxon>Bacillati</taxon>
        <taxon>Actinomycetota</taxon>
        <taxon>Actinomycetes</taxon>
        <taxon>Mycobacteriales</taxon>
        <taxon>Corynebacteriaceae</taxon>
        <taxon>Corynebacterium</taxon>
    </lineage>
</organism>
<comment type="pathway">
    <text evidence="2">Amino-acid biosynthesis; L-tryptophan biosynthesis; L-tryptophan from chorismate: step 4/5.</text>
</comment>
<dbReference type="RefSeq" id="WP_284874644.1">
    <property type="nucleotide sequence ID" value="NZ_CP126970.1"/>
</dbReference>
<dbReference type="Gene3D" id="3.20.20.70">
    <property type="entry name" value="Aldolase class I"/>
    <property type="match status" value="1"/>
</dbReference>
<evidence type="ECO:0000256" key="7">
    <source>
        <dbReference type="ARBA" id="ARBA00023141"/>
    </source>
</evidence>
<keyword evidence="7" id="KW-0057">Aromatic amino acid biosynthesis</keyword>
<dbReference type="InterPro" id="IPR045186">
    <property type="entry name" value="Indole-3-glycerol_P_synth"/>
</dbReference>
<protein>
    <recommendedName>
        <fullName evidence="3">indole-3-glycerol-phosphate synthase</fullName>
        <ecNumber evidence="3">4.1.1.48</ecNumber>
    </recommendedName>
</protein>
<evidence type="ECO:0000256" key="4">
    <source>
        <dbReference type="ARBA" id="ARBA00022605"/>
    </source>
</evidence>
<sequence length="274" mass="29315">MSGPTPVDRIVAEVLADVAARESVIPFKEIKARSREISDNTRDGVAALLRSGCSVIAEIKRAMPGRDPFLPDDELDAVVRLATEFEDGGAHLIACQTERLRFHGSLTDMQAAREAVSVPMFCRDLIIDPYQIHEARCYGADLIPLQVELLDQARLESLLDRIESLGMTAVAEVRTPAEADRAMAAGARVVAVNARPLTGGGVDKQLFSEIVPGLPESTVRIAMSGVHTPRDLLSYAGAGADAVVVGEELMSAEDPARLTRTLVAAGQHPACPSR</sequence>
<evidence type="ECO:0000256" key="5">
    <source>
        <dbReference type="ARBA" id="ARBA00022793"/>
    </source>
</evidence>
<feature type="domain" description="Indole-3-glycerol phosphate synthase" evidence="9">
    <location>
        <begin position="8"/>
        <end position="262"/>
    </location>
</feature>
<proteinExistence type="predicted"/>
<dbReference type="EMBL" id="CP126970">
    <property type="protein sequence ID" value="WIM70051.1"/>
    <property type="molecule type" value="Genomic_DNA"/>
</dbReference>
<evidence type="ECO:0000256" key="1">
    <source>
        <dbReference type="ARBA" id="ARBA00001633"/>
    </source>
</evidence>
<dbReference type="CDD" id="cd00331">
    <property type="entry name" value="IGPS"/>
    <property type="match status" value="1"/>
</dbReference>
<dbReference type="EC" id="4.1.1.48" evidence="3"/>
<dbReference type="InterPro" id="IPR011060">
    <property type="entry name" value="RibuloseP-bd_barrel"/>
</dbReference>
<gene>
    <name evidence="10" type="ORF">QP029_12815</name>
</gene>
<dbReference type="GO" id="GO:0004425">
    <property type="term" value="F:indole-3-glycerol-phosphate synthase activity"/>
    <property type="evidence" value="ECO:0007669"/>
    <property type="project" value="UniProtKB-EC"/>
</dbReference>
<evidence type="ECO:0000256" key="8">
    <source>
        <dbReference type="ARBA" id="ARBA00023239"/>
    </source>
</evidence>